<evidence type="ECO:0000313" key="3">
    <source>
        <dbReference type="Proteomes" id="UP000274271"/>
    </source>
</evidence>
<name>A0A3P1CGT5_9BACT</name>
<dbReference type="SUPFAM" id="SSF47336">
    <property type="entry name" value="ACP-like"/>
    <property type="match status" value="1"/>
</dbReference>
<dbReference type="Gene3D" id="3.40.50.12780">
    <property type="entry name" value="N-terminal domain of ligase-like"/>
    <property type="match status" value="1"/>
</dbReference>
<dbReference type="Pfam" id="PF13193">
    <property type="entry name" value="AMP-binding_C"/>
    <property type="match status" value="1"/>
</dbReference>
<dbReference type="InterPro" id="IPR020845">
    <property type="entry name" value="AMP-binding_CS"/>
</dbReference>
<dbReference type="SUPFAM" id="SSF56801">
    <property type="entry name" value="Acetyl-CoA synthetase-like"/>
    <property type="match status" value="1"/>
</dbReference>
<dbReference type="InterPro" id="IPR029058">
    <property type="entry name" value="AB_hydrolase_fold"/>
</dbReference>
<dbReference type="GO" id="GO:0005737">
    <property type="term" value="C:cytoplasm"/>
    <property type="evidence" value="ECO:0007669"/>
    <property type="project" value="TreeGrafter"/>
</dbReference>
<protein>
    <recommendedName>
        <fullName evidence="1">Carrier domain-containing protein</fullName>
    </recommendedName>
</protein>
<dbReference type="SUPFAM" id="SSF53474">
    <property type="entry name" value="alpha/beta-Hydrolases"/>
    <property type="match status" value="1"/>
</dbReference>
<dbReference type="Proteomes" id="UP000274271">
    <property type="component" value="Unassembled WGS sequence"/>
</dbReference>
<dbReference type="PANTHER" id="PTHR45527:SF1">
    <property type="entry name" value="FATTY ACID SYNTHASE"/>
    <property type="match status" value="1"/>
</dbReference>
<dbReference type="PANTHER" id="PTHR45527">
    <property type="entry name" value="NONRIBOSOMAL PEPTIDE SYNTHETASE"/>
    <property type="match status" value="1"/>
</dbReference>
<dbReference type="RefSeq" id="WP_124908524.1">
    <property type="nucleotide sequence ID" value="NZ_RQJP01000004.1"/>
</dbReference>
<dbReference type="InterPro" id="IPR025110">
    <property type="entry name" value="AMP-bd_C"/>
</dbReference>
<dbReference type="Pfam" id="PF00550">
    <property type="entry name" value="PP-binding"/>
    <property type="match status" value="1"/>
</dbReference>
<dbReference type="Pfam" id="PF00501">
    <property type="entry name" value="AMP-binding"/>
    <property type="match status" value="1"/>
</dbReference>
<dbReference type="InterPro" id="IPR001031">
    <property type="entry name" value="Thioesterase"/>
</dbReference>
<dbReference type="PROSITE" id="PS50075">
    <property type="entry name" value="CARRIER"/>
    <property type="match status" value="1"/>
</dbReference>
<dbReference type="Gene3D" id="3.40.50.1820">
    <property type="entry name" value="alpha/beta hydrolase"/>
    <property type="match status" value="1"/>
</dbReference>
<dbReference type="Gene3D" id="3.30.300.30">
    <property type="match status" value="1"/>
</dbReference>
<feature type="domain" description="Carrier" evidence="1">
    <location>
        <begin position="507"/>
        <end position="584"/>
    </location>
</feature>
<gene>
    <name evidence="2" type="ORF">EHT87_20485</name>
</gene>
<dbReference type="GO" id="GO:0043041">
    <property type="term" value="P:amino acid activation for nonribosomal peptide biosynthetic process"/>
    <property type="evidence" value="ECO:0007669"/>
    <property type="project" value="TreeGrafter"/>
</dbReference>
<dbReference type="EMBL" id="RQJP01000004">
    <property type="protein sequence ID" value="RRB12573.1"/>
    <property type="molecule type" value="Genomic_DNA"/>
</dbReference>
<sequence>MSNEFRLRWAEMARLYATKTAICAGNRTVTYEALFCRANQYGCALVERKFNQQCIPVLLDDPIEHVAALIGVVLSGNYYHSISHQSAEFRSDALDLPDCPCLISDLALVVPEYPTLSVLLPEMLRTGGFGAESYPVCHPEHPFCLFTTSGSTGQPKQVIHSHQSILADTFRQITDNEIGPADRIDLLFSLEFSASLACIFPALLTGATLVFYDLKKEGVLSLPVFWQQQTITFSSLSVSTFRLLLKSDADFKTLSALRMLSIGAEPVRHADVAGFQERFSVHTTLQVAYATTETRTISEHKIRTDTPASNSLFSVGKPVDGRAISIRSETGAVLPAGQIGEIVVQARFIPSAYPNNGAATRRAYLLLPDETVQYATGDLGFMDAHGYLFWCGRTDFMVKINGQKVSLVQVEQELKNSPGVKNAAVIYDMVHPNRPLLKAFLCAEPDFNLASLKQSLAQRLSVVMLPDRYNLLDALPQTKTGKIDRKRLAEIPETANSITDNSAITDEHSLDLVPLIKAIWQKELGVTTVFSDYDDFFQDLGGDSLTAESSLAELENRTGKTIPVHAAFSYSTPKALAYYVMGQDQHRAQCIPLNKPEPNRKQVYFIPPLPGDRRMYRWIENHLNQDCNLYYVHYEPYTKNGELIPFPDLVRQIACAIDKPAESALIGFSFGGLIAYQVALELEQRHQSILNQIVLLDTPLYRRVTFRESLRKDAYRIGRKVMAGLKSERSVSWRASWNRAVARYRKRLNPQSAHANSIVVSKAVSWQESGFSAVHQYVRQIQVQLSVAAPILLFRASDSSAFQYEIRPDFRWKPYTTAHFEEHLLEANHDQVLNSTNSHRIGVVIQALLGS</sequence>
<keyword evidence="3" id="KW-1185">Reference proteome</keyword>
<evidence type="ECO:0000313" key="2">
    <source>
        <dbReference type="EMBL" id="RRB12573.1"/>
    </source>
</evidence>
<dbReference type="InterPro" id="IPR036736">
    <property type="entry name" value="ACP-like_sf"/>
</dbReference>
<dbReference type="GO" id="GO:0044550">
    <property type="term" value="P:secondary metabolite biosynthetic process"/>
    <property type="evidence" value="ECO:0007669"/>
    <property type="project" value="TreeGrafter"/>
</dbReference>
<dbReference type="PROSITE" id="PS00455">
    <property type="entry name" value="AMP_BINDING"/>
    <property type="match status" value="1"/>
</dbReference>
<evidence type="ECO:0000259" key="1">
    <source>
        <dbReference type="PROSITE" id="PS50075"/>
    </source>
</evidence>
<accession>A0A3P1CGT5</accession>
<proteinExistence type="predicted"/>
<dbReference type="InterPro" id="IPR042099">
    <property type="entry name" value="ANL_N_sf"/>
</dbReference>
<comment type="caution">
    <text evidence="2">The sequence shown here is derived from an EMBL/GenBank/DDBJ whole genome shotgun (WGS) entry which is preliminary data.</text>
</comment>
<dbReference type="InterPro" id="IPR009081">
    <property type="entry name" value="PP-bd_ACP"/>
</dbReference>
<dbReference type="Pfam" id="PF00975">
    <property type="entry name" value="Thioesterase"/>
    <property type="match status" value="1"/>
</dbReference>
<dbReference type="OrthoDB" id="812569at2"/>
<dbReference type="InterPro" id="IPR045851">
    <property type="entry name" value="AMP-bd_C_sf"/>
</dbReference>
<dbReference type="GO" id="GO:0031177">
    <property type="term" value="F:phosphopantetheine binding"/>
    <property type="evidence" value="ECO:0007669"/>
    <property type="project" value="TreeGrafter"/>
</dbReference>
<dbReference type="AlphaFoldDB" id="A0A3P1CGT5"/>
<reference evidence="2 3" key="1">
    <citation type="submission" date="2018-11" db="EMBL/GenBank/DDBJ databases">
        <authorList>
            <person name="Zhou Z."/>
            <person name="Wang G."/>
        </authorList>
    </citation>
    <scope>NUCLEOTIDE SEQUENCE [LARGE SCALE GENOMIC DNA]</scope>
    <source>
        <strain evidence="2 3">KCTC42998</strain>
    </source>
</reference>
<dbReference type="InterPro" id="IPR000873">
    <property type="entry name" value="AMP-dep_synth/lig_dom"/>
</dbReference>
<dbReference type="Gene3D" id="1.10.1200.10">
    <property type="entry name" value="ACP-like"/>
    <property type="match status" value="1"/>
</dbReference>
<organism evidence="2 3">
    <name type="scientific">Larkinella knui</name>
    <dbReference type="NCBI Taxonomy" id="2025310"/>
    <lineage>
        <taxon>Bacteria</taxon>
        <taxon>Pseudomonadati</taxon>
        <taxon>Bacteroidota</taxon>
        <taxon>Cytophagia</taxon>
        <taxon>Cytophagales</taxon>
        <taxon>Spirosomataceae</taxon>
        <taxon>Larkinella</taxon>
    </lineage>
</organism>